<protein>
    <submittedName>
        <fullName evidence="4">ABC-type nitrate/sulfonate/bicarbonate transport system, substrate-binding protein</fullName>
    </submittedName>
</protein>
<proteinExistence type="predicted"/>
<keyword evidence="2" id="KW-0732">Signal</keyword>
<dbReference type="RefSeq" id="WP_073077852.1">
    <property type="nucleotide sequence ID" value="NZ_FQXV01000005.1"/>
</dbReference>
<dbReference type="PANTHER" id="PTHR30024">
    <property type="entry name" value="ALIPHATIC SULFONATES-BINDING PROTEIN-RELATED"/>
    <property type="match status" value="1"/>
</dbReference>
<sequence>MKMKKFNAKLSAAALLLAMSAALLTGCASGSSGASAAPSQSPASSPDQTASASPSSSAAPSGDLITIRTSSKLECTSTPFVVADKKGFFAEEGLKIEYTGEIPAGSTQLPSLLNGTNDVLDTHPNELATWVSQGATLKAVSLNIVDPPEDVDPALRHMRLYAAKDGAITSLADLKDYKSGQKITVNGTVPTCTSFILNAIFEHNGLDKSRIEYVQMDSTTAALQALEQGQLDLVFIHPPFYYLAEQAGYKQIADSFDAGLGAAAGTFFYAFTDDYIAQYPENVQHFVNAVKKAQTWINANPDEAAKLTAEHIKQEVHATHYYYEGDGIPRSYVQPWIDDLVSSGALKQGQVTVDDMVTFKFEPELS</sequence>
<dbReference type="PROSITE" id="PS51257">
    <property type="entry name" value="PROKAR_LIPOPROTEIN"/>
    <property type="match status" value="1"/>
</dbReference>
<feature type="chain" id="PRO_5012929022" evidence="2">
    <location>
        <begin position="37"/>
        <end position="366"/>
    </location>
</feature>
<dbReference type="InterPro" id="IPR015168">
    <property type="entry name" value="SsuA/THI5"/>
</dbReference>
<dbReference type="EMBL" id="FQXV01000005">
    <property type="protein sequence ID" value="SHH98455.1"/>
    <property type="molecule type" value="Genomic_DNA"/>
</dbReference>
<dbReference type="OrthoDB" id="9802202at2"/>
<evidence type="ECO:0000256" key="2">
    <source>
        <dbReference type="SAM" id="SignalP"/>
    </source>
</evidence>
<accession>A0A1M5XEZ8</accession>
<dbReference type="SUPFAM" id="SSF53850">
    <property type="entry name" value="Periplasmic binding protein-like II"/>
    <property type="match status" value="1"/>
</dbReference>
<dbReference type="Gene3D" id="3.40.190.10">
    <property type="entry name" value="Periplasmic binding protein-like II"/>
    <property type="match status" value="2"/>
</dbReference>
<dbReference type="AlphaFoldDB" id="A0A1M5XEZ8"/>
<evidence type="ECO:0000313" key="5">
    <source>
        <dbReference type="Proteomes" id="UP000183995"/>
    </source>
</evidence>
<reference evidence="4 5" key="1">
    <citation type="submission" date="2016-11" db="EMBL/GenBank/DDBJ databases">
        <authorList>
            <person name="Jaros S."/>
            <person name="Januszkiewicz K."/>
            <person name="Wedrychowicz H."/>
        </authorList>
    </citation>
    <scope>NUCLEOTIDE SEQUENCE [LARGE SCALE GENOMIC DNA]</scope>
    <source>
        <strain evidence="4 5">DSM 10068</strain>
    </source>
</reference>
<dbReference type="PANTHER" id="PTHR30024:SF2">
    <property type="entry name" value="ABC TRANSPORTER SUBSTRATE-BINDING PROTEIN"/>
    <property type="match status" value="1"/>
</dbReference>
<evidence type="ECO:0000259" key="3">
    <source>
        <dbReference type="Pfam" id="PF09084"/>
    </source>
</evidence>
<feature type="domain" description="SsuA/THI5-like" evidence="3">
    <location>
        <begin position="77"/>
        <end position="304"/>
    </location>
</feature>
<keyword evidence="5" id="KW-1185">Reference proteome</keyword>
<dbReference type="Pfam" id="PF09084">
    <property type="entry name" value="NMT1"/>
    <property type="match status" value="1"/>
</dbReference>
<organism evidence="4 5">
    <name type="scientific">Sporobacter termitidis DSM 10068</name>
    <dbReference type="NCBI Taxonomy" id="1123282"/>
    <lineage>
        <taxon>Bacteria</taxon>
        <taxon>Bacillati</taxon>
        <taxon>Bacillota</taxon>
        <taxon>Clostridia</taxon>
        <taxon>Eubacteriales</taxon>
        <taxon>Oscillospiraceae</taxon>
        <taxon>Sporobacter</taxon>
    </lineage>
</organism>
<name>A0A1M5XEZ8_9FIRM</name>
<evidence type="ECO:0000313" key="4">
    <source>
        <dbReference type="EMBL" id="SHH98455.1"/>
    </source>
</evidence>
<feature type="region of interest" description="Disordered" evidence="1">
    <location>
        <begin position="34"/>
        <end position="62"/>
    </location>
</feature>
<dbReference type="STRING" id="1123282.SAMN02745823_01766"/>
<dbReference type="Proteomes" id="UP000183995">
    <property type="component" value="Unassembled WGS sequence"/>
</dbReference>
<gene>
    <name evidence="4" type="ORF">SAMN02745823_01766</name>
</gene>
<evidence type="ECO:0000256" key="1">
    <source>
        <dbReference type="SAM" id="MobiDB-lite"/>
    </source>
</evidence>
<feature type="signal peptide" evidence="2">
    <location>
        <begin position="1"/>
        <end position="36"/>
    </location>
</feature>